<dbReference type="InterPro" id="IPR027073">
    <property type="entry name" value="5_3_exoribonuclease"/>
</dbReference>
<dbReference type="EMBL" id="VJMH01007070">
    <property type="protein sequence ID" value="KAF0685588.1"/>
    <property type="molecule type" value="Genomic_DNA"/>
</dbReference>
<name>A0A485LQA0_9STRA</name>
<feature type="domain" description="5'-3' exoribonuclease 1 SH3-like" evidence="9">
    <location>
        <begin position="1113"/>
        <end position="1176"/>
    </location>
</feature>
<feature type="compositionally biased region" description="Polar residues" evidence="6">
    <location>
        <begin position="1345"/>
        <end position="1362"/>
    </location>
</feature>
<evidence type="ECO:0000256" key="5">
    <source>
        <dbReference type="PIRNR" id="PIRNR006743"/>
    </source>
</evidence>
<dbReference type="GO" id="GO:0003723">
    <property type="term" value="F:RNA binding"/>
    <property type="evidence" value="ECO:0007669"/>
    <property type="project" value="UniProtKB-KW"/>
</dbReference>
<comment type="subcellular location">
    <subcellularLocation>
        <location evidence="5">Cytoplasm</location>
    </subcellularLocation>
</comment>
<dbReference type="GO" id="GO:0005737">
    <property type="term" value="C:cytoplasm"/>
    <property type="evidence" value="ECO:0007669"/>
    <property type="project" value="UniProtKB-SubCell"/>
</dbReference>
<feature type="compositionally biased region" description="Pro residues" evidence="6">
    <location>
        <begin position="1307"/>
        <end position="1322"/>
    </location>
</feature>
<evidence type="ECO:0000256" key="3">
    <source>
        <dbReference type="ARBA" id="ARBA00022839"/>
    </source>
</evidence>
<keyword evidence="5" id="KW-0963">Cytoplasm</keyword>
<feature type="domain" description="Exoribonuclease Xrn1 D2/D3" evidence="11">
    <location>
        <begin position="842"/>
        <end position="948"/>
    </location>
</feature>
<accession>A0A485LQA0</accession>
<evidence type="ECO:0000256" key="2">
    <source>
        <dbReference type="ARBA" id="ARBA00022801"/>
    </source>
</evidence>
<dbReference type="Gene3D" id="1.25.40.1050">
    <property type="match status" value="1"/>
</dbReference>
<dbReference type="GO" id="GO:0005634">
    <property type="term" value="C:nucleus"/>
    <property type="evidence" value="ECO:0007669"/>
    <property type="project" value="TreeGrafter"/>
</dbReference>
<feature type="domain" description="Exoribonuclease Xrn1 D2/D3" evidence="11">
    <location>
        <begin position="981"/>
        <end position="1077"/>
    </location>
</feature>
<evidence type="ECO:0000313" key="13">
    <source>
        <dbReference type="EMBL" id="VFT99215.1"/>
    </source>
</evidence>
<dbReference type="InterPro" id="IPR047008">
    <property type="entry name" value="XRN1_SH3_sf"/>
</dbReference>
<dbReference type="PIRSF" id="PIRSF006743">
    <property type="entry name" value="Exonuclease_Xnr1"/>
    <property type="match status" value="1"/>
</dbReference>
<dbReference type="InterPro" id="IPR041412">
    <property type="entry name" value="Xrn1_helical"/>
</dbReference>
<gene>
    <name evidence="13" type="primary">Aste57867_22556</name>
    <name evidence="12" type="ORF">As57867_022486</name>
    <name evidence="13" type="ORF">ASTE57867_22556</name>
</gene>
<feature type="region of interest" description="Disordered" evidence="6">
    <location>
        <begin position="1181"/>
        <end position="1222"/>
    </location>
</feature>
<keyword evidence="5" id="KW-0694">RNA-binding</keyword>
<dbReference type="Gene3D" id="2.30.30.750">
    <property type="match status" value="1"/>
</dbReference>
<feature type="domain" description="5'-3' exoribonuclease 1 D1" evidence="10">
    <location>
        <begin position="656"/>
        <end position="832"/>
    </location>
</feature>
<feature type="compositionally biased region" description="Low complexity" evidence="6">
    <location>
        <begin position="1330"/>
        <end position="1344"/>
    </location>
</feature>
<evidence type="ECO:0000259" key="9">
    <source>
        <dbReference type="Pfam" id="PF18129"/>
    </source>
</evidence>
<dbReference type="PANTHER" id="PTHR12341">
    <property type="entry name" value="5'-&gt;3' EXORIBONUCLEASE"/>
    <property type="match status" value="1"/>
</dbReference>
<dbReference type="Pfam" id="PF18129">
    <property type="entry name" value="SH3_12"/>
    <property type="match status" value="1"/>
</dbReference>
<evidence type="ECO:0000313" key="14">
    <source>
        <dbReference type="Proteomes" id="UP000332933"/>
    </source>
</evidence>
<dbReference type="InterPro" id="IPR041385">
    <property type="entry name" value="SH3_12"/>
</dbReference>
<evidence type="ECO:0000259" key="7">
    <source>
        <dbReference type="Pfam" id="PF03159"/>
    </source>
</evidence>
<dbReference type="InterPro" id="IPR016494">
    <property type="entry name" value="5_3_exoribonuclease_1"/>
</dbReference>
<reference evidence="12" key="2">
    <citation type="submission" date="2019-06" db="EMBL/GenBank/DDBJ databases">
        <title>Genomics analysis of Aphanomyces spp. identifies a new class of oomycete effector associated with host adaptation.</title>
        <authorList>
            <person name="Gaulin E."/>
        </authorList>
    </citation>
    <scope>NUCLEOTIDE SEQUENCE</scope>
    <source>
        <strain evidence="12">CBS 578.67</strain>
    </source>
</reference>
<comment type="similarity">
    <text evidence="4 5">Belongs to the 5'-3' exonuclease family.</text>
</comment>
<proteinExistence type="inferred from homology"/>
<sequence length="1379" mass="154099">MGIPRFYRWISERYPQINQQISDVSLLPEFDNLYLDLNGIIHQCTHPSDQEVSEELGDAHQIPAIFAYIDRIVTHIIKPKKLLFLAVDGVAPRAKLNQQRSRRFRAGKELYEKNLSLQNDCKDDEESKTALFDSNCITPGTEFMWRLSSHLQYFIRKKLKEDASWRNLTVLFSGQEVPGEGEHKIVEYIRRTKMQPGYPPNVRHCMYGSDADLMLLGLMTHEPHFTLVREVVVFGGPRKVGENAKKIVARQTKEQEWQLVHLSLFRQYLNFELYAQVEWYDMERALDDFIFLTFLLGNDFIPHSPTLDISEDAIALLLELYRTHLPVWGDYLTEGGVLKHPEHLEGLCRVIGEMEENILTKRADQERKFRERKRYGNGYGRSGSSPTRNDQNELDEDDVFEQELISALALQENCQADLSKEMIVLSGSPAFQATKWTYYSSKFGLRDNSPELLMAVKVAYVEALVWCLGYYFQGVPSWSWFYPFHYSPMLSDLTDIASIMSKLKFEKGAPFLPFQQLLSTLPPTSANLVPAGYKQLMIDPNSPIASFYPIQFEIDMDGKRNAWEGVNVLPFIDASKLLEAIEMHCPDSHLTEAERMRNRAGCAYKFSYNMSSMETVQSTLPNVLDDIPLCHSTREIYHLPPLTSFRCALTEGVEMPLAGFPSLYSLPLVNSALSNIGVDCFGMSSKKATLVLSIEPKPDLSIEQAKQILGSIVHVNYPNLHEARVVAVSTKDGTCRQFDEIEIHGYSTEEKNEWLKTSKIESKRYLTGRGLPGTGGVSIGAVSCFLHVLPLQGMTSDPSTGALHKKFGNGEVMIPFQLAVLEPTIFDMRFQETPPLSVSDRYSIDTEVIITEGQHKGVKGIVVDHAGSGKISVKAEVPSLEPAFGYAIAAAISDKFYPSFVLCQKLGIQASTLGRITGSLIINPDRFDIGLNMKYKKELAMAGYCRYQPKSISSRSTTAWASGDTVSIVGSDQDSNESSQEGSWEYSDKAFHIILAYQRKFPHVLSSLDKLPYENVYDGKVFLNAPQSTVKAHLEVIKTWLSQLDIATMKLIPITSQTLPTAAIKAIEKAGDIRASQSNSTEVIVAVKPSMLHQSSQSNYDLSSAALAKGRPTLGDRVVNLVGRGVPFGLRGTIVAFHQVSSCVEVVFDTTFSGGTNLNGLCSNYRGKLVPWTSVMVVSTPPVTKSSPKTNRSPQHAAAKKGAQKLEPEKLSEPAAMQKKPVSVEVDVSTAVTPRVNVPAPPSNEKMHKLITKWASSEEQKKSSLNRDLNTPASSMAQYFTKLQTRPEHPDTRPHLSQSPIHLPLPAVAPPSFQPPLPPAPFAAPGNYTQQANHQSYHQYQHQNPRVSQSPNERSNKRSTTGLLLPAQVMRSKFNKEGQ</sequence>
<dbReference type="Pfam" id="PF18334">
    <property type="entry name" value="XRN1_D2_D3"/>
    <property type="match status" value="2"/>
</dbReference>
<keyword evidence="3 5" id="KW-0269">Exonuclease</keyword>
<dbReference type="Pfam" id="PF18332">
    <property type="entry name" value="XRN1_D1"/>
    <property type="match status" value="1"/>
</dbReference>
<dbReference type="EMBL" id="CAADRA010007096">
    <property type="protein sequence ID" value="VFT99215.1"/>
    <property type="molecule type" value="Genomic_DNA"/>
</dbReference>
<dbReference type="GO" id="GO:0000956">
    <property type="term" value="P:nuclear-transcribed mRNA catabolic process"/>
    <property type="evidence" value="ECO:0007669"/>
    <property type="project" value="InterPro"/>
</dbReference>
<dbReference type="EC" id="3.1.13.-" evidence="5"/>
<dbReference type="InterPro" id="IPR047007">
    <property type="entry name" value="XRN1_D1_sf"/>
</dbReference>
<evidence type="ECO:0000259" key="10">
    <source>
        <dbReference type="Pfam" id="PF18332"/>
    </source>
</evidence>
<evidence type="ECO:0000259" key="11">
    <source>
        <dbReference type="Pfam" id="PF18334"/>
    </source>
</evidence>
<keyword evidence="2 5" id="KW-0378">Hydrolase</keyword>
<dbReference type="Proteomes" id="UP000332933">
    <property type="component" value="Unassembled WGS sequence"/>
</dbReference>
<dbReference type="PANTHER" id="PTHR12341:SF7">
    <property type="entry name" value="5'-3' EXORIBONUCLEASE 1"/>
    <property type="match status" value="1"/>
</dbReference>
<evidence type="ECO:0000256" key="6">
    <source>
        <dbReference type="SAM" id="MobiDB-lite"/>
    </source>
</evidence>
<feature type="region of interest" description="Disordered" evidence="6">
    <location>
        <begin position="1286"/>
        <end position="1379"/>
    </location>
</feature>
<reference evidence="13 14" key="1">
    <citation type="submission" date="2019-03" db="EMBL/GenBank/DDBJ databases">
        <authorList>
            <person name="Gaulin E."/>
            <person name="Dumas B."/>
        </authorList>
    </citation>
    <scope>NUCLEOTIDE SEQUENCE [LARGE SCALE GENOMIC DNA]</scope>
    <source>
        <strain evidence="13">CBS 568.67</strain>
    </source>
</reference>
<dbReference type="InterPro" id="IPR040992">
    <property type="entry name" value="XRN1_D1"/>
</dbReference>
<evidence type="ECO:0000259" key="8">
    <source>
        <dbReference type="Pfam" id="PF17846"/>
    </source>
</evidence>
<feature type="domain" description="Xrn1 helical" evidence="8">
    <location>
        <begin position="280"/>
        <end position="601"/>
    </location>
</feature>
<dbReference type="InterPro" id="IPR004859">
    <property type="entry name" value="Xrn1_N"/>
</dbReference>
<organism evidence="13 14">
    <name type="scientific">Aphanomyces stellatus</name>
    <dbReference type="NCBI Taxonomy" id="120398"/>
    <lineage>
        <taxon>Eukaryota</taxon>
        <taxon>Sar</taxon>
        <taxon>Stramenopiles</taxon>
        <taxon>Oomycota</taxon>
        <taxon>Saprolegniomycetes</taxon>
        <taxon>Saprolegniales</taxon>
        <taxon>Verrucalvaceae</taxon>
        <taxon>Aphanomyces</taxon>
    </lineage>
</organism>
<dbReference type="InterPro" id="IPR041106">
    <property type="entry name" value="XRN1_D2_D3"/>
</dbReference>
<dbReference type="CDD" id="cd18673">
    <property type="entry name" value="PIN_XRN1-2-like"/>
    <property type="match status" value="1"/>
</dbReference>
<feature type="domain" description="Xrn1 N-terminal" evidence="7">
    <location>
        <begin position="1"/>
        <end position="230"/>
    </location>
</feature>
<dbReference type="Pfam" id="PF17846">
    <property type="entry name" value="XRN_M"/>
    <property type="match status" value="1"/>
</dbReference>
<dbReference type="GO" id="GO:0004534">
    <property type="term" value="F:5'-3' RNA exonuclease activity"/>
    <property type="evidence" value="ECO:0007669"/>
    <property type="project" value="TreeGrafter"/>
</dbReference>
<keyword evidence="14" id="KW-1185">Reference proteome</keyword>
<protein>
    <recommendedName>
        <fullName evidence="5">5'-3' exoribonuclease 1</fullName>
        <ecNumber evidence="5">3.1.13.-</ecNumber>
    </recommendedName>
</protein>
<evidence type="ECO:0000256" key="1">
    <source>
        <dbReference type="ARBA" id="ARBA00022722"/>
    </source>
</evidence>
<evidence type="ECO:0000313" key="12">
    <source>
        <dbReference type="EMBL" id="KAF0685588.1"/>
    </source>
</evidence>
<feature type="compositionally biased region" description="Low complexity" evidence="6">
    <location>
        <begin position="1181"/>
        <end position="1190"/>
    </location>
</feature>
<keyword evidence="1 5" id="KW-0540">Nuclease</keyword>
<dbReference type="Pfam" id="PF03159">
    <property type="entry name" value="XRN_N"/>
    <property type="match status" value="1"/>
</dbReference>
<dbReference type="OrthoDB" id="372487at2759"/>
<dbReference type="Gene3D" id="2.170.260.40">
    <property type="match status" value="1"/>
</dbReference>
<dbReference type="Gene3D" id="3.40.50.12390">
    <property type="match status" value="2"/>
</dbReference>
<evidence type="ECO:0000256" key="4">
    <source>
        <dbReference type="ARBA" id="ARBA00038299"/>
    </source>
</evidence>